<comment type="caution">
    <text evidence="10">The sequence shown here is derived from an EMBL/GenBank/DDBJ whole genome shotgun (WGS) entry which is preliminary data.</text>
</comment>
<feature type="transmembrane region" description="Helical" evidence="8">
    <location>
        <begin position="303"/>
        <end position="324"/>
    </location>
</feature>
<dbReference type="NCBIfam" id="TIGR00711">
    <property type="entry name" value="efflux_EmrB"/>
    <property type="match status" value="1"/>
</dbReference>
<comment type="similarity">
    <text evidence="2">Belongs to the major facilitator superfamily. EmrB family.</text>
</comment>
<evidence type="ECO:0000256" key="2">
    <source>
        <dbReference type="ARBA" id="ARBA00008537"/>
    </source>
</evidence>
<dbReference type="Gene3D" id="1.20.1720.10">
    <property type="entry name" value="Multidrug resistance protein D"/>
    <property type="match status" value="1"/>
</dbReference>
<comment type="subcellular location">
    <subcellularLocation>
        <location evidence="1">Cell membrane</location>
        <topology evidence="1">Multi-pass membrane protein</topology>
    </subcellularLocation>
</comment>
<evidence type="ECO:0000256" key="5">
    <source>
        <dbReference type="ARBA" id="ARBA00022692"/>
    </source>
</evidence>
<dbReference type="PANTHER" id="PTHR42718">
    <property type="entry name" value="MAJOR FACILITATOR SUPERFAMILY MULTIDRUG TRANSPORTER MFSC"/>
    <property type="match status" value="1"/>
</dbReference>
<dbReference type="Pfam" id="PF07690">
    <property type="entry name" value="MFS_1"/>
    <property type="match status" value="1"/>
</dbReference>
<proteinExistence type="inferred from homology"/>
<dbReference type="RefSeq" id="WP_188895094.1">
    <property type="nucleotide sequence ID" value="NZ_BMMZ01000004.1"/>
</dbReference>
<dbReference type="GO" id="GO:0005886">
    <property type="term" value="C:plasma membrane"/>
    <property type="evidence" value="ECO:0007669"/>
    <property type="project" value="UniProtKB-SubCell"/>
</dbReference>
<evidence type="ECO:0000313" key="10">
    <source>
        <dbReference type="EMBL" id="GGL61503.1"/>
    </source>
</evidence>
<evidence type="ECO:0000256" key="1">
    <source>
        <dbReference type="ARBA" id="ARBA00004651"/>
    </source>
</evidence>
<evidence type="ECO:0000313" key="11">
    <source>
        <dbReference type="Proteomes" id="UP000613840"/>
    </source>
</evidence>
<accession>A0A917W450</accession>
<dbReference type="PROSITE" id="PS50850">
    <property type="entry name" value="MFS"/>
    <property type="match status" value="1"/>
</dbReference>
<gene>
    <name evidence="10" type="ORF">GCM10011575_20100</name>
</gene>
<evidence type="ECO:0000256" key="6">
    <source>
        <dbReference type="ARBA" id="ARBA00022989"/>
    </source>
</evidence>
<keyword evidence="7 8" id="KW-0472">Membrane</keyword>
<keyword evidence="11" id="KW-1185">Reference proteome</keyword>
<dbReference type="InterPro" id="IPR020846">
    <property type="entry name" value="MFS_dom"/>
</dbReference>
<dbReference type="InterPro" id="IPR036259">
    <property type="entry name" value="MFS_trans_sf"/>
</dbReference>
<feature type="transmembrane region" description="Helical" evidence="8">
    <location>
        <begin position="395"/>
        <end position="422"/>
    </location>
</feature>
<feature type="transmembrane region" description="Helical" evidence="8">
    <location>
        <begin position="174"/>
        <end position="193"/>
    </location>
</feature>
<dbReference type="GO" id="GO:0022857">
    <property type="term" value="F:transmembrane transporter activity"/>
    <property type="evidence" value="ECO:0007669"/>
    <property type="project" value="InterPro"/>
</dbReference>
<keyword evidence="4" id="KW-1003">Cell membrane</keyword>
<dbReference type="EMBL" id="BMMZ01000004">
    <property type="protein sequence ID" value="GGL61503.1"/>
    <property type="molecule type" value="Genomic_DNA"/>
</dbReference>
<keyword evidence="3" id="KW-0813">Transport</keyword>
<evidence type="ECO:0000256" key="8">
    <source>
        <dbReference type="SAM" id="Phobius"/>
    </source>
</evidence>
<dbReference type="CDD" id="cd17321">
    <property type="entry name" value="MFS_MMR_MDR_like"/>
    <property type="match status" value="1"/>
</dbReference>
<evidence type="ECO:0000256" key="4">
    <source>
        <dbReference type="ARBA" id="ARBA00022475"/>
    </source>
</evidence>
<evidence type="ECO:0000259" key="9">
    <source>
        <dbReference type="PROSITE" id="PS50850"/>
    </source>
</evidence>
<feature type="transmembrane region" description="Helical" evidence="8">
    <location>
        <begin position="361"/>
        <end position="383"/>
    </location>
</feature>
<evidence type="ECO:0000256" key="3">
    <source>
        <dbReference type="ARBA" id="ARBA00022448"/>
    </source>
</evidence>
<dbReference type="InterPro" id="IPR004638">
    <property type="entry name" value="EmrB-like"/>
</dbReference>
<reference evidence="10" key="1">
    <citation type="journal article" date="2014" name="Int. J. Syst. Evol. Microbiol.">
        <title>Complete genome sequence of Corynebacterium casei LMG S-19264T (=DSM 44701T), isolated from a smear-ripened cheese.</title>
        <authorList>
            <consortium name="US DOE Joint Genome Institute (JGI-PGF)"/>
            <person name="Walter F."/>
            <person name="Albersmeier A."/>
            <person name="Kalinowski J."/>
            <person name="Ruckert C."/>
        </authorList>
    </citation>
    <scope>NUCLEOTIDE SEQUENCE</scope>
    <source>
        <strain evidence="10">CGMCC 4.7306</strain>
    </source>
</reference>
<feature type="transmembrane region" description="Helical" evidence="8">
    <location>
        <begin position="336"/>
        <end position="355"/>
    </location>
</feature>
<keyword evidence="5 8" id="KW-0812">Transmembrane</keyword>
<protein>
    <submittedName>
        <fullName evidence="10">MFS transporter</fullName>
    </submittedName>
</protein>
<name>A0A917W450_9ACTN</name>
<feature type="domain" description="Major facilitator superfamily (MFS) profile" evidence="9">
    <location>
        <begin position="17"/>
        <end position="458"/>
    </location>
</feature>
<dbReference type="SUPFAM" id="SSF103473">
    <property type="entry name" value="MFS general substrate transporter"/>
    <property type="match status" value="1"/>
</dbReference>
<dbReference type="Proteomes" id="UP000613840">
    <property type="component" value="Unassembled WGS sequence"/>
</dbReference>
<reference evidence="10" key="2">
    <citation type="submission" date="2020-09" db="EMBL/GenBank/DDBJ databases">
        <authorList>
            <person name="Sun Q."/>
            <person name="Zhou Y."/>
        </authorList>
    </citation>
    <scope>NUCLEOTIDE SEQUENCE</scope>
    <source>
        <strain evidence="10">CGMCC 4.7306</strain>
    </source>
</reference>
<feature type="transmembrane region" description="Helical" evidence="8">
    <location>
        <begin position="86"/>
        <end position="109"/>
    </location>
</feature>
<dbReference type="InterPro" id="IPR011701">
    <property type="entry name" value="MFS"/>
</dbReference>
<feature type="transmembrane region" description="Helical" evidence="8">
    <location>
        <begin position="272"/>
        <end position="291"/>
    </location>
</feature>
<feature type="transmembrane region" description="Helical" evidence="8">
    <location>
        <begin position="434"/>
        <end position="459"/>
    </location>
</feature>
<feature type="transmembrane region" description="Helical" evidence="8">
    <location>
        <begin position="115"/>
        <end position="133"/>
    </location>
</feature>
<keyword evidence="6 8" id="KW-1133">Transmembrane helix</keyword>
<feature type="transmembrane region" description="Helical" evidence="8">
    <location>
        <begin position="229"/>
        <end position="252"/>
    </location>
</feature>
<feature type="transmembrane region" description="Helical" evidence="8">
    <location>
        <begin position="205"/>
        <end position="223"/>
    </location>
</feature>
<dbReference type="Gene3D" id="1.20.1250.20">
    <property type="entry name" value="MFS general substrate transporter like domains"/>
    <property type="match status" value="1"/>
</dbReference>
<dbReference type="PANTHER" id="PTHR42718:SF9">
    <property type="entry name" value="MAJOR FACILITATOR SUPERFAMILY MULTIDRUG TRANSPORTER MFSC"/>
    <property type="match status" value="1"/>
</dbReference>
<sequence length="473" mass="48549">MTAPTPPWSRPVRRGLVLAICCLSVAVTGIDITIVNVALPSIGRSLHASVSGLQWTIGAYTLVIACLLVLSGSLADRYGRKRIFQLGLCVFSASSLLCGVAPGVGWLIAFRGLQAVGGSMLNPVAMSIIVSVFTEPKERARAVGVWGSVIGVTAAAGPILGGVLVSALGWRSVFWVNVPVGIVAIALTQRFVPESRAERVRAYDPPGQALVVVLFASIIVATIEGPNRGWDSLAIVGLYLLAVAALVGLLVVESRQPEPLIDPRFFRSPPFAGANLIALAISASLGGFLFLNTLYLQDVRGTGALPAGLMIIPLAVGQGVSANVSGRLLAVKGARLPLSLGGGLLAVGALLLMPLTVHTSIAYLLVTYAVFGLGAGLAAPPVTHTAVSGLPRDQAGVAGAVASSGRQFGIAIGVAVTGSIVARTGADFIAAGRAAWLVLAACGLLAMLLGLMSTSRWALATARRNGDRLASRR</sequence>
<feature type="transmembrane region" description="Helical" evidence="8">
    <location>
        <begin position="53"/>
        <end position="74"/>
    </location>
</feature>
<organism evidence="10 11">
    <name type="scientific">Microlunatus endophyticus</name>
    <dbReference type="NCBI Taxonomy" id="1716077"/>
    <lineage>
        <taxon>Bacteria</taxon>
        <taxon>Bacillati</taxon>
        <taxon>Actinomycetota</taxon>
        <taxon>Actinomycetes</taxon>
        <taxon>Propionibacteriales</taxon>
        <taxon>Propionibacteriaceae</taxon>
        <taxon>Microlunatus</taxon>
    </lineage>
</organism>
<evidence type="ECO:0000256" key="7">
    <source>
        <dbReference type="ARBA" id="ARBA00023136"/>
    </source>
</evidence>
<dbReference type="AlphaFoldDB" id="A0A917W450"/>
<feature type="transmembrane region" description="Helical" evidence="8">
    <location>
        <begin position="145"/>
        <end position="168"/>
    </location>
</feature>